<dbReference type="AlphaFoldDB" id="A0A1W1C7R0"/>
<keyword evidence="5" id="KW-0998">Cell outer membrane</keyword>
<dbReference type="PANTHER" id="PTHR30026">
    <property type="entry name" value="OUTER MEMBRANE PROTEIN TOLC"/>
    <property type="match status" value="1"/>
</dbReference>
<proteinExistence type="predicted"/>
<dbReference type="Gene3D" id="1.20.1600.10">
    <property type="entry name" value="Outer membrane efflux proteins (OEP)"/>
    <property type="match status" value="1"/>
</dbReference>
<dbReference type="EMBL" id="FPHJ01000035">
    <property type="protein sequence ID" value="SFV61890.1"/>
    <property type="molecule type" value="Genomic_DNA"/>
</dbReference>
<name>A0A1W1C7R0_9ZZZZ</name>
<evidence type="ECO:0000256" key="2">
    <source>
        <dbReference type="ARBA" id="ARBA00022452"/>
    </source>
</evidence>
<gene>
    <name evidence="6" type="ORF">MNB_SUP05-5-468</name>
</gene>
<keyword evidence="2" id="KW-1134">Transmembrane beta strand</keyword>
<evidence type="ECO:0000313" key="6">
    <source>
        <dbReference type="EMBL" id="SFV61890.1"/>
    </source>
</evidence>
<comment type="subcellular location">
    <subcellularLocation>
        <location evidence="1">Cell outer membrane</location>
    </subcellularLocation>
</comment>
<evidence type="ECO:0000256" key="5">
    <source>
        <dbReference type="ARBA" id="ARBA00023237"/>
    </source>
</evidence>
<dbReference type="GO" id="GO:1990281">
    <property type="term" value="C:efflux pump complex"/>
    <property type="evidence" value="ECO:0007669"/>
    <property type="project" value="TreeGrafter"/>
</dbReference>
<evidence type="ECO:0000256" key="1">
    <source>
        <dbReference type="ARBA" id="ARBA00004442"/>
    </source>
</evidence>
<dbReference type="SUPFAM" id="SSF56954">
    <property type="entry name" value="Outer membrane efflux proteins (OEP)"/>
    <property type="match status" value="1"/>
</dbReference>
<sequence>MFKNIILMLLFIFITLNVNAITKNEFINEVKKTAGYKKIALSLLTAEQQKIISEGKQDWNFATTAQYSKLSNQENLLTQDRASSSNKIQSSISKQIYETGGNLSLSYNWLKNNYNDTVTTNDYHDNSWQLSYTQPLLKNALGIVDKLNIDIATIDLNFAKSQVKVQQQEYIVEKLKLFTLWAKYQSEVEFRKQQLQLANKLLVRIEKKYKNSLVDEIDVLAQKELVLTREQNKLNTEQSLFETKQIIARLFNNPKLLNEKVEFELDKTFSLSQNKNIENTAYFKKLKLEILKAKRQLKTLKNQQQAQLDLTTSVIKKGQNTDYDNAFADTSNEYIIGLSYSIPLGNSGAKASFKQGKIVVEEKKLSYKNQLVKEYARSINLKQKLKFLKKQIKLSKKRKLNATKKAKQQQQRYDLSQIDISLVIDALNDEQRIALELLNYQKQYHDAYYDYLKLFDLIK</sequence>
<dbReference type="InterPro" id="IPR051906">
    <property type="entry name" value="TolC-like"/>
</dbReference>
<dbReference type="GO" id="GO:0009279">
    <property type="term" value="C:cell outer membrane"/>
    <property type="evidence" value="ECO:0007669"/>
    <property type="project" value="UniProtKB-SubCell"/>
</dbReference>
<dbReference type="PANTHER" id="PTHR30026:SF20">
    <property type="entry name" value="OUTER MEMBRANE PROTEIN TOLC"/>
    <property type="match status" value="1"/>
</dbReference>
<protein>
    <submittedName>
        <fullName evidence="6">Outer membrane protein</fullName>
    </submittedName>
</protein>
<organism evidence="6">
    <name type="scientific">hydrothermal vent metagenome</name>
    <dbReference type="NCBI Taxonomy" id="652676"/>
    <lineage>
        <taxon>unclassified sequences</taxon>
        <taxon>metagenomes</taxon>
        <taxon>ecological metagenomes</taxon>
    </lineage>
</organism>
<dbReference type="GO" id="GO:0015288">
    <property type="term" value="F:porin activity"/>
    <property type="evidence" value="ECO:0007669"/>
    <property type="project" value="TreeGrafter"/>
</dbReference>
<keyword evidence="3" id="KW-0812">Transmembrane</keyword>
<evidence type="ECO:0000256" key="4">
    <source>
        <dbReference type="ARBA" id="ARBA00023136"/>
    </source>
</evidence>
<keyword evidence="4" id="KW-0472">Membrane</keyword>
<dbReference type="GO" id="GO:0015562">
    <property type="term" value="F:efflux transmembrane transporter activity"/>
    <property type="evidence" value="ECO:0007669"/>
    <property type="project" value="InterPro"/>
</dbReference>
<reference evidence="6" key="1">
    <citation type="submission" date="2016-10" db="EMBL/GenBank/DDBJ databases">
        <authorList>
            <person name="de Groot N.N."/>
        </authorList>
    </citation>
    <scope>NUCLEOTIDE SEQUENCE</scope>
</reference>
<accession>A0A1W1C7R0</accession>
<evidence type="ECO:0000256" key="3">
    <source>
        <dbReference type="ARBA" id="ARBA00022692"/>
    </source>
</evidence>